<reference evidence="2" key="1">
    <citation type="journal article" date="2017" name="Nat. Ecol. Evol.">
        <title>Genome expansion and lineage-specific genetic innovations in the forest pathogenic fungi Armillaria.</title>
        <authorList>
            <person name="Sipos G."/>
            <person name="Prasanna A.N."/>
            <person name="Walter M.C."/>
            <person name="O'Connor E."/>
            <person name="Balint B."/>
            <person name="Krizsan K."/>
            <person name="Kiss B."/>
            <person name="Hess J."/>
            <person name="Varga T."/>
            <person name="Slot J."/>
            <person name="Riley R."/>
            <person name="Boka B."/>
            <person name="Rigling D."/>
            <person name="Barry K."/>
            <person name="Lee J."/>
            <person name="Mihaltcheva S."/>
            <person name="LaButti K."/>
            <person name="Lipzen A."/>
            <person name="Waldron R."/>
            <person name="Moloney N.M."/>
            <person name="Sperisen C."/>
            <person name="Kredics L."/>
            <person name="Vagvoelgyi C."/>
            <person name="Patrignani A."/>
            <person name="Fitzpatrick D."/>
            <person name="Nagy I."/>
            <person name="Doyle S."/>
            <person name="Anderson J.B."/>
            <person name="Grigoriev I.V."/>
            <person name="Gueldener U."/>
            <person name="Muensterkoetter M."/>
            <person name="Nagy L.G."/>
        </authorList>
    </citation>
    <scope>NUCLEOTIDE SEQUENCE [LARGE SCALE GENOMIC DNA]</scope>
    <source>
        <strain evidence="2">C18/9</strain>
    </source>
</reference>
<evidence type="ECO:0000313" key="2">
    <source>
        <dbReference type="Proteomes" id="UP000219338"/>
    </source>
</evidence>
<dbReference type="Proteomes" id="UP000219338">
    <property type="component" value="Unassembled WGS sequence"/>
</dbReference>
<dbReference type="EMBL" id="FUEG01000027">
    <property type="protein sequence ID" value="SJL15167.1"/>
    <property type="molecule type" value="Genomic_DNA"/>
</dbReference>
<name>A0A284S2H0_ARMOS</name>
<dbReference type="OrthoDB" id="2975937at2759"/>
<proteinExistence type="predicted"/>
<evidence type="ECO:0008006" key="3">
    <source>
        <dbReference type="Google" id="ProtNLM"/>
    </source>
</evidence>
<organism evidence="1 2">
    <name type="scientific">Armillaria ostoyae</name>
    <name type="common">Armillaria root rot fungus</name>
    <dbReference type="NCBI Taxonomy" id="47428"/>
    <lineage>
        <taxon>Eukaryota</taxon>
        <taxon>Fungi</taxon>
        <taxon>Dikarya</taxon>
        <taxon>Basidiomycota</taxon>
        <taxon>Agaricomycotina</taxon>
        <taxon>Agaricomycetes</taxon>
        <taxon>Agaricomycetidae</taxon>
        <taxon>Agaricales</taxon>
        <taxon>Marasmiineae</taxon>
        <taxon>Physalacriaceae</taxon>
        <taxon>Armillaria</taxon>
    </lineage>
</organism>
<evidence type="ECO:0000313" key="1">
    <source>
        <dbReference type="EMBL" id="SJL15167.1"/>
    </source>
</evidence>
<dbReference type="AlphaFoldDB" id="A0A284S2H0"/>
<gene>
    <name evidence="1" type="ORF">ARMOST_18652</name>
</gene>
<protein>
    <recommendedName>
        <fullName evidence="3">MYND-type domain-containing protein</fullName>
    </recommendedName>
</protein>
<keyword evidence="2" id="KW-1185">Reference proteome</keyword>
<accession>A0A284S2H0</accession>
<sequence>MNNPRIDAHARRIRGSPSNNFVLPILQPIPRRRLSNIFKIPDPFVANGLTIASCPNVLRSLTTSDQLEGSLTGLLFSFLSCLLRRAVCPRPRGRCCLIYATFNIKNDGIIGDSDVYLVDLPVLSSLAQCFTNIVPLRDIRFNRNLRPRFSPTGAYITDFSTIYSAALYRAPSYNVLPRDMTVPMLRHPESCRTCQKREGVISRICLQCTKEDRKTWALHGGETYQRADWQRHEAEHAGTQPWGVENNSRFGHCSAAIGECKIFTI</sequence>